<evidence type="ECO:0000256" key="1">
    <source>
        <dbReference type="ARBA" id="ARBA00004651"/>
    </source>
</evidence>
<name>A0ABP6RJR6_9MICC</name>
<feature type="transmembrane region" description="Helical" evidence="7">
    <location>
        <begin position="77"/>
        <end position="97"/>
    </location>
</feature>
<dbReference type="InterPro" id="IPR011701">
    <property type="entry name" value="MFS"/>
</dbReference>
<evidence type="ECO:0000256" key="5">
    <source>
        <dbReference type="ARBA" id="ARBA00023136"/>
    </source>
</evidence>
<gene>
    <name evidence="9" type="ORF">GCM10020260_24930</name>
</gene>
<evidence type="ECO:0000256" key="6">
    <source>
        <dbReference type="SAM" id="MobiDB-lite"/>
    </source>
</evidence>
<evidence type="ECO:0000259" key="8">
    <source>
        <dbReference type="PROSITE" id="PS50850"/>
    </source>
</evidence>
<keyword evidence="4 7" id="KW-1133">Transmembrane helix</keyword>
<keyword evidence="3 7" id="KW-0812">Transmembrane</keyword>
<dbReference type="RefSeq" id="WP_344721893.1">
    <property type="nucleotide sequence ID" value="NZ_BAAAYG010000014.1"/>
</dbReference>
<comment type="caution">
    <text evidence="9">The sequence shown here is derived from an EMBL/GenBank/DDBJ whole genome shotgun (WGS) entry which is preliminary data.</text>
</comment>
<dbReference type="EMBL" id="BAAAYG010000014">
    <property type="protein sequence ID" value="GAA3287783.1"/>
    <property type="molecule type" value="Genomic_DNA"/>
</dbReference>
<feature type="transmembrane region" description="Helical" evidence="7">
    <location>
        <begin position="318"/>
        <end position="337"/>
    </location>
</feature>
<dbReference type="CDD" id="cd17325">
    <property type="entry name" value="MFS_MdtG_SLC18_like"/>
    <property type="match status" value="1"/>
</dbReference>
<dbReference type="InterPro" id="IPR050930">
    <property type="entry name" value="MFS_Vesicular_Transporter"/>
</dbReference>
<evidence type="ECO:0000313" key="10">
    <source>
        <dbReference type="Proteomes" id="UP001501736"/>
    </source>
</evidence>
<feature type="region of interest" description="Disordered" evidence="6">
    <location>
        <begin position="1"/>
        <end position="67"/>
    </location>
</feature>
<feature type="transmembrane region" description="Helical" evidence="7">
    <location>
        <begin position="229"/>
        <end position="247"/>
    </location>
</feature>
<proteinExistence type="predicted"/>
<dbReference type="InterPro" id="IPR020846">
    <property type="entry name" value="MFS_dom"/>
</dbReference>
<accession>A0ABP6RJR6</accession>
<feature type="transmembrane region" description="Helical" evidence="7">
    <location>
        <begin position="434"/>
        <end position="453"/>
    </location>
</feature>
<protein>
    <submittedName>
        <fullName evidence="9">MFS transporter</fullName>
    </submittedName>
</protein>
<organism evidence="9 10">
    <name type="scientific">Nesterenkonia halobia</name>
    <dbReference type="NCBI Taxonomy" id="37922"/>
    <lineage>
        <taxon>Bacteria</taxon>
        <taxon>Bacillati</taxon>
        <taxon>Actinomycetota</taxon>
        <taxon>Actinomycetes</taxon>
        <taxon>Micrococcales</taxon>
        <taxon>Micrococcaceae</taxon>
        <taxon>Nesterenkonia</taxon>
    </lineage>
</organism>
<dbReference type="Proteomes" id="UP001501736">
    <property type="component" value="Unassembled WGS sequence"/>
</dbReference>
<evidence type="ECO:0000256" key="3">
    <source>
        <dbReference type="ARBA" id="ARBA00022692"/>
    </source>
</evidence>
<feature type="transmembrane region" description="Helical" evidence="7">
    <location>
        <begin position="140"/>
        <end position="159"/>
    </location>
</feature>
<dbReference type="PROSITE" id="PS50850">
    <property type="entry name" value="MFS"/>
    <property type="match status" value="1"/>
</dbReference>
<feature type="compositionally biased region" description="Low complexity" evidence="6">
    <location>
        <begin position="28"/>
        <end position="61"/>
    </location>
</feature>
<comment type="subcellular location">
    <subcellularLocation>
        <location evidence="1">Cell membrane</location>
        <topology evidence="1">Multi-pass membrane protein</topology>
    </subcellularLocation>
</comment>
<feature type="transmembrane region" description="Helical" evidence="7">
    <location>
        <begin position="199"/>
        <end position="223"/>
    </location>
</feature>
<evidence type="ECO:0000256" key="2">
    <source>
        <dbReference type="ARBA" id="ARBA00022448"/>
    </source>
</evidence>
<dbReference type="PANTHER" id="PTHR23506">
    <property type="entry name" value="GH10249P"/>
    <property type="match status" value="1"/>
</dbReference>
<feature type="transmembrane region" description="Helical" evidence="7">
    <location>
        <begin position="165"/>
        <end position="187"/>
    </location>
</feature>
<feature type="domain" description="Major facilitator superfamily (MFS) profile" evidence="8">
    <location>
        <begin position="74"/>
        <end position="461"/>
    </location>
</feature>
<feature type="transmembrane region" description="Helical" evidence="7">
    <location>
        <begin position="349"/>
        <end position="366"/>
    </location>
</feature>
<dbReference type="InterPro" id="IPR036259">
    <property type="entry name" value="MFS_trans_sf"/>
</dbReference>
<evidence type="ECO:0000256" key="7">
    <source>
        <dbReference type="SAM" id="Phobius"/>
    </source>
</evidence>
<evidence type="ECO:0000256" key="4">
    <source>
        <dbReference type="ARBA" id="ARBA00022989"/>
    </source>
</evidence>
<reference evidence="10" key="1">
    <citation type="journal article" date="2019" name="Int. J. Syst. Evol. Microbiol.">
        <title>The Global Catalogue of Microorganisms (GCM) 10K type strain sequencing project: providing services to taxonomists for standard genome sequencing and annotation.</title>
        <authorList>
            <consortium name="The Broad Institute Genomics Platform"/>
            <consortium name="The Broad Institute Genome Sequencing Center for Infectious Disease"/>
            <person name="Wu L."/>
            <person name="Ma J."/>
        </authorList>
    </citation>
    <scope>NUCLEOTIDE SEQUENCE [LARGE SCALE GENOMIC DNA]</scope>
    <source>
        <strain evidence="10">JCM 11483</strain>
    </source>
</reference>
<keyword evidence="10" id="KW-1185">Reference proteome</keyword>
<dbReference type="SUPFAM" id="SSF103473">
    <property type="entry name" value="MFS general substrate transporter"/>
    <property type="match status" value="1"/>
</dbReference>
<dbReference type="Gene3D" id="1.20.1250.20">
    <property type="entry name" value="MFS general substrate transporter like domains"/>
    <property type="match status" value="2"/>
</dbReference>
<keyword evidence="2" id="KW-0813">Transport</keyword>
<dbReference type="PRINTS" id="PR01035">
    <property type="entry name" value="TCRTETA"/>
</dbReference>
<feature type="transmembrane region" description="Helical" evidence="7">
    <location>
        <begin position="103"/>
        <end position="120"/>
    </location>
</feature>
<dbReference type="PANTHER" id="PTHR23506:SF23">
    <property type="entry name" value="GH10249P"/>
    <property type="match status" value="1"/>
</dbReference>
<sequence length="467" mass="47804">MSGGGLRSKTGETPGEEPEDSPDGGPDGASATSSEAGSEAGPEAGSEAGSESGPESGPEATTAGSPARIPIPPELKVLILAAFVVAIGFGIVAPILPQYASRFGVSAMAVSAVVSAFGLFRLTFAPVSGRLTQKLGETPVYVIGLLIVAASMLATAYAPTYETLLLFRAVGGIGSTFFTVSAMTYLARKSPPQIRGRVSGAYASAFLIGNVVGPLVGSALLVFGPHVPFLIYGAALVVAAMIVFFMLRRSRLEDRGRADTREKATLSEAWRSTSYRAVLTAGFANGWATFGMRNSMVPLFAASAFAGAGWLVDSSQLAGVVLAVFAGGNVASVLFFSKRSDRWGRRPPIIVGMLVAGVMTGLYGVAPEPWVLILLSLIAGAGTGLVNPSQQAAIADVVGEGRNGGSVVSTFQMTQDLGSITGPLLAGLIVDHLGYGWAFGLTGVVMLIGAGAWSAAPETLRRTAPAD</sequence>
<feature type="transmembrane region" description="Helical" evidence="7">
    <location>
        <begin position="295"/>
        <end position="312"/>
    </location>
</feature>
<dbReference type="InterPro" id="IPR001958">
    <property type="entry name" value="Tet-R_TetA/multi-R_MdtG-like"/>
</dbReference>
<evidence type="ECO:0000313" key="9">
    <source>
        <dbReference type="EMBL" id="GAA3287783.1"/>
    </source>
</evidence>
<keyword evidence="5 7" id="KW-0472">Membrane</keyword>
<dbReference type="Pfam" id="PF07690">
    <property type="entry name" value="MFS_1"/>
    <property type="match status" value="2"/>
</dbReference>